<evidence type="ECO:0000313" key="1">
    <source>
        <dbReference type="EMBL" id="MBJ6372917.1"/>
    </source>
</evidence>
<dbReference type="AlphaFoldDB" id="A0A8J7IJW0"/>
<protein>
    <submittedName>
        <fullName evidence="1">Putative rhamnosyl transferase</fullName>
    </submittedName>
</protein>
<proteinExistence type="predicted"/>
<dbReference type="EMBL" id="JAELVR010000011">
    <property type="protein sequence ID" value="MBJ6372917.1"/>
    <property type="molecule type" value="Genomic_DNA"/>
</dbReference>
<dbReference type="Pfam" id="PF11316">
    <property type="entry name" value="Rhamno_transf"/>
    <property type="match status" value="1"/>
</dbReference>
<dbReference type="RefSeq" id="WP_199025796.1">
    <property type="nucleotide sequence ID" value="NZ_JAELVR010000011.1"/>
</dbReference>
<comment type="caution">
    <text evidence="1">The sequence shown here is derived from an EMBL/GenBank/DDBJ whole genome shotgun (WGS) entry which is preliminary data.</text>
</comment>
<keyword evidence="1" id="KW-0808">Transferase</keyword>
<sequence length="270" mass="30574">MQVIGICRFSYPGLGGFQVTHDSLEERIAYLYTPDRLEERFRFFETITLPGIRAQFDTDFTFLIVIGDSLPQRYRRRLEALVADVPQAVIQAHPPGRHREVMQRAINSVRQASSEPCLQFRLDDDDAVAVSFVHRLRSAAADVTGLLREHRTVAIDFNQGYIVRPGPRGIAAAPIQEPYWTAGLALMIRPDTMQSVMNFGHHLLAKKMPTVTFTGEDMMVRGYHAFNDSRQTRPSRTPPLTPLDADGELLFQMTYGIESDHVRRVFSAAL</sequence>
<evidence type="ECO:0000313" key="2">
    <source>
        <dbReference type="Proteomes" id="UP000619079"/>
    </source>
</evidence>
<organism evidence="1 2">
    <name type="scientific">Sedimentitalea arenosa</name>
    <dbReference type="NCBI Taxonomy" id="2798803"/>
    <lineage>
        <taxon>Bacteria</taxon>
        <taxon>Pseudomonadati</taxon>
        <taxon>Pseudomonadota</taxon>
        <taxon>Alphaproteobacteria</taxon>
        <taxon>Rhodobacterales</taxon>
        <taxon>Paracoccaceae</taxon>
        <taxon>Sedimentitalea</taxon>
    </lineage>
</organism>
<accession>A0A8J7IJW0</accession>
<dbReference type="InterPro" id="IPR021466">
    <property type="entry name" value="Put_rhamnosyl_transferase"/>
</dbReference>
<reference evidence="1" key="1">
    <citation type="submission" date="2020-12" db="EMBL/GenBank/DDBJ databases">
        <title>Sedimentitalea sp. nov., isolated from sand in Incheon.</title>
        <authorList>
            <person name="Kim W."/>
        </authorList>
    </citation>
    <scope>NUCLEOTIDE SEQUENCE</scope>
    <source>
        <strain evidence="1">CAU 1593</strain>
    </source>
</reference>
<keyword evidence="2" id="KW-1185">Reference proteome</keyword>
<name>A0A8J7IJW0_9RHOB</name>
<dbReference type="GO" id="GO:0016740">
    <property type="term" value="F:transferase activity"/>
    <property type="evidence" value="ECO:0007669"/>
    <property type="project" value="UniProtKB-KW"/>
</dbReference>
<gene>
    <name evidence="1" type="ORF">JF290_15425</name>
</gene>
<dbReference type="Proteomes" id="UP000619079">
    <property type="component" value="Unassembled WGS sequence"/>
</dbReference>